<dbReference type="Pfam" id="PF11706">
    <property type="entry name" value="zf-CGNR"/>
    <property type="match status" value="1"/>
</dbReference>
<protein>
    <recommendedName>
        <fullName evidence="1">Zinc finger CGNR domain-containing protein</fullName>
    </recommendedName>
</protein>
<feature type="domain" description="Zinc finger CGNR" evidence="1">
    <location>
        <begin position="153"/>
        <end position="195"/>
    </location>
</feature>
<dbReference type="Pfam" id="PF07336">
    <property type="entry name" value="ABATE"/>
    <property type="match status" value="1"/>
</dbReference>
<evidence type="ECO:0000259" key="1">
    <source>
        <dbReference type="Pfam" id="PF11706"/>
    </source>
</evidence>
<dbReference type="SUPFAM" id="SSF160904">
    <property type="entry name" value="Jann2411-like"/>
    <property type="match status" value="1"/>
</dbReference>
<sequence>MARSDATNLELRGGHPAVDLVNTVAWRGDPRRRTDYLSDYLDLVAWAHHAEVLSSREANVLAERAASAREAAAQTLRRTRHVREALHGIWTERESTRDADTVAAAFRSALRVKRLAVGVDVVEWQDSALLLQSPLHRLAIEAVNLLTAVPRSRIKRCADDECGWLFLDSSRRQNRRWCSTADCGNRARVRNFYERGREGLGS</sequence>
<dbReference type="PANTHER" id="PTHR35525:SF3">
    <property type="entry name" value="BLL6575 PROTEIN"/>
    <property type="match status" value="1"/>
</dbReference>
<name>A0A1A0VK94_9MYCO</name>
<dbReference type="AlphaFoldDB" id="A0A1A0VK94"/>
<reference evidence="2 3" key="1">
    <citation type="submission" date="2016-06" db="EMBL/GenBank/DDBJ databases">
        <authorList>
            <person name="Kjaerup R.B."/>
            <person name="Dalgaard T.S."/>
            <person name="Juul-Madsen H.R."/>
        </authorList>
    </citation>
    <scope>NUCLEOTIDE SEQUENCE [LARGE SCALE GENOMIC DNA]</scope>
    <source>
        <strain evidence="2 3">852002-51834_SCH5396731</strain>
    </source>
</reference>
<dbReference type="Gene3D" id="1.10.3300.10">
    <property type="entry name" value="Jann2411-like domain"/>
    <property type="match status" value="1"/>
</dbReference>
<organism evidence="2 3">
    <name type="scientific">Mycobacterium colombiense</name>
    <dbReference type="NCBI Taxonomy" id="339268"/>
    <lineage>
        <taxon>Bacteria</taxon>
        <taxon>Bacillati</taxon>
        <taxon>Actinomycetota</taxon>
        <taxon>Actinomycetes</taxon>
        <taxon>Mycobacteriales</taxon>
        <taxon>Mycobacteriaceae</taxon>
        <taxon>Mycobacterium</taxon>
        <taxon>Mycobacterium avium complex (MAC)</taxon>
    </lineage>
</organism>
<comment type="caution">
    <text evidence="2">The sequence shown here is derived from an EMBL/GenBank/DDBJ whole genome shotgun (WGS) entry which is preliminary data.</text>
</comment>
<dbReference type="EMBL" id="LZSX01000063">
    <property type="protein sequence ID" value="OBB83616.1"/>
    <property type="molecule type" value="Genomic_DNA"/>
</dbReference>
<dbReference type="InterPro" id="IPR010852">
    <property type="entry name" value="ABATE"/>
</dbReference>
<accession>A0A1A0VK94</accession>
<dbReference type="PANTHER" id="PTHR35525">
    <property type="entry name" value="BLL6575 PROTEIN"/>
    <property type="match status" value="1"/>
</dbReference>
<gene>
    <name evidence="2" type="ORF">A5760_10855</name>
</gene>
<evidence type="ECO:0000313" key="3">
    <source>
        <dbReference type="Proteomes" id="UP000091914"/>
    </source>
</evidence>
<dbReference type="InterPro" id="IPR023286">
    <property type="entry name" value="ABATE_dom_sf"/>
</dbReference>
<proteinExistence type="predicted"/>
<evidence type="ECO:0000313" key="2">
    <source>
        <dbReference type="EMBL" id="OBB83616.1"/>
    </source>
</evidence>
<dbReference type="InterPro" id="IPR021005">
    <property type="entry name" value="Znf_CGNR"/>
</dbReference>
<dbReference type="Proteomes" id="UP000091914">
    <property type="component" value="Unassembled WGS sequence"/>
</dbReference>